<organism evidence="1 2">
    <name type="scientific">Brachionus calyciflorus</name>
    <dbReference type="NCBI Taxonomy" id="104777"/>
    <lineage>
        <taxon>Eukaryota</taxon>
        <taxon>Metazoa</taxon>
        <taxon>Spiralia</taxon>
        <taxon>Gnathifera</taxon>
        <taxon>Rotifera</taxon>
        <taxon>Eurotatoria</taxon>
        <taxon>Monogononta</taxon>
        <taxon>Pseudotrocha</taxon>
        <taxon>Ploima</taxon>
        <taxon>Brachionidae</taxon>
        <taxon>Brachionus</taxon>
    </lineage>
</organism>
<protein>
    <submittedName>
        <fullName evidence="1">Uncharacterized protein</fullName>
    </submittedName>
</protein>
<gene>
    <name evidence="1" type="ORF">OXX778_LOCUS20229</name>
</gene>
<reference evidence="1" key="1">
    <citation type="submission" date="2021-02" db="EMBL/GenBank/DDBJ databases">
        <authorList>
            <person name="Nowell W R."/>
        </authorList>
    </citation>
    <scope>NUCLEOTIDE SEQUENCE</scope>
    <source>
        <strain evidence="1">Ploen Becks lab</strain>
    </source>
</reference>
<evidence type="ECO:0000313" key="2">
    <source>
        <dbReference type="Proteomes" id="UP000663879"/>
    </source>
</evidence>
<accession>A0A814MP49</accession>
<comment type="caution">
    <text evidence="1">The sequence shown here is derived from an EMBL/GenBank/DDBJ whole genome shotgun (WGS) entry which is preliminary data.</text>
</comment>
<dbReference type="Proteomes" id="UP000663879">
    <property type="component" value="Unassembled WGS sequence"/>
</dbReference>
<keyword evidence="2" id="KW-1185">Reference proteome</keyword>
<sequence>MSFYVTLPSNSSMDLYPNNCLREFAIRLKEPIRLDIQYEVALLKFTYKHSWSLEVGKLSTIEDMIKKNEDYLTKILITKILLYELDLEKPVQLEGQYEVALVQSVFQDVFTGSLATLNIFPSSSGMEMSSFDLSANDGESVEKIIERLNRKIFDEFYSKNIQVPIVKLNEAKAEFTFDLPRGWQCFITDVDQNYLVADLPTAKNAAEDALNGNDPKESVRNRLKESKKNIYDKFH</sequence>
<name>A0A814MP49_9BILA</name>
<proteinExistence type="predicted"/>
<dbReference type="AlphaFoldDB" id="A0A814MP49"/>
<evidence type="ECO:0000313" key="1">
    <source>
        <dbReference type="EMBL" id="CAF1081865.1"/>
    </source>
</evidence>
<dbReference type="EMBL" id="CAJNOC010006617">
    <property type="protein sequence ID" value="CAF1081865.1"/>
    <property type="molecule type" value="Genomic_DNA"/>
</dbReference>